<evidence type="ECO:0000313" key="2">
    <source>
        <dbReference type="EMBL" id="KAG7570906.1"/>
    </source>
</evidence>
<dbReference type="GO" id="GO:0005737">
    <property type="term" value="C:cytoplasm"/>
    <property type="evidence" value="ECO:0007669"/>
    <property type="project" value="TreeGrafter"/>
</dbReference>
<dbReference type="Gene3D" id="3.40.50.300">
    <property type="entry name" value="P-loop containing nucleotide triphosphate hydrolases"/>
    <property type="match status" value="1"/>
</dbReference>
<dbReference type="InterPro" id="IPR022812">
    <property type="entry name" value="Dynamin"/>
</dbReference>
<sequence>MSQPSRLRPERTPQFKSMQVFRKRLIAAGHLESSSPKHMKRIVVIGSQSAGKSALVSMLTGIKLESSIKATTRGLTVFRFVKGEEQGGYKLWPEFIEDAKGPLPRPTQGDQEICRKIDVPAKIKDLHRLVLRPEFDDEGEFLDTEDISSDQRLADINPTFFTENRVVVEKVNPDMPDVEIIDLPGLQVSSQHPHVLDKIRKITQENLRMPNTFAVGVCPATTEPESQDVLNVVRAWDPSFSKTLIALSRSDELSGNECAWEEMISTHPGSFCFIISLPPSGVAATLEELEREEKSCFDNMLKSNKSFVHKVPQTILGIQSLRKLVLAKIFAAEKTLLLSALSKLRSELALLTESSGQWKRSAVIGEINAHIDIAARVSRT</sequence>
<dbReference type="InterPro" id="IPR027417">
    <property type="entry name" value="P-loop_NTPase"/>
</dbReference>
<dbReference type="Proteomes" id="UP000812966">
    <property type="component" value="Unassembled WGS sequence"/>
</dbReference>
<dbReference type="GO" id="GO:0003924">
    <property type="term" value="F:GTPase activity"/>
    <property type="evidence" value="ECO:0007669"/>
    <property type="project" value="TreeGrafter"/>
</dbReference>
<evidence type="ECO:0000259" key="1">
    <source>
        <dbReference type="Pfam" id="PF00350"/>
    </source>
</evidence>
<dbReference type="InterPro" id="IPR045063">
    <property type="entry name" value="Dynamin_N"/>
</dbReference>
<name>A0A8K0JQ50_9TREE</name>
<accession>A0A8K0JQ50</accession>
<dbReference type="GO" id="GO:0005874">
    <property type="term" value="C:microtubule"/>
    <property type="evidence" value="ECO:0007669"/>
    <property type="project" value="TreeGrafter"/>
</dbReference>
<dbReference type="GO" id="GO:0016020">
    <property type="term" value="C:membrane"/>
    <property type="evidence" value="ECO:0007669"/>
    <property type="project" value="TreeGrafter"/>
</dbReference>
<evidence type="ECO:0000313" key="3">
    <source>
        <dbReference type="Proteomes" id="UP000812966"/>
    </source>
</evidence>
<comment type="caution">
    <text evidence="2">The sequence shown here is derived from an EMBL/GenBank/DDBJ whole genome shotgun (WGS) entry which is preliminary data.</text>
</comment>
<dbReference type="GO" id="GO:0008017">
    <property type="term" value="F:microtubule binding"/>
    <property type="evidence" value="ECO:0007669"/>
    <property type="project" value="TreeGrafter"/>
</dbReference>
<reference evidence="2" key="1">
    <citation type="submission" date="2020-04" db="EMBL/GenBank/DDBJ databases">
        <title>Analysis of mating type loci in Filobasidium floriforme.</title>
        <authorList>
            <person name="Nowrousian M."/>
        </authorList>
    </citation>
    <scope>NUCLEOTIDE SEQUENCE</scope>
    <source>
        <strain evidence="2">CBS 6242</strain>
    </source>
</reference>
<dbReference type="PANTHER" id="PTHR11566">
    <property type="entry name" value="DYNAMIN"/>
    <property type="match status" value="1"/>
</dbReference>
<dbReference type="PANTHER" id="PTHR11566:SF21">
    <property type="entry name" value="DYNAMIN RELATED PROTEIN 1, ISOFORM A"/>
    <property type="match status" value="1"/>
</dbReference>
<proteinExistence type="predicted"/>
<dbReference type="Pfam" id="PF00350">
    <property type="entry name" value="Dynamin_N"/>
    <property type="match status" value="1"/>
</dbReference>
<dbReference type="PRINTS" id="PR00195">
    <property type="entry name" value="DYNAMIN"/>
</dbReference>
<dbReference type="SUPFAM" id="SSF52540">
    <property type="entry name" value="P-loop containing nucleoside triphosphate hydrolases"/>
    <property type="match status" value="1"/>
</dbReference>
<protein>
    <recommendedName>
        <fullName evidence="1">Dynamin N-terminal domain-containing protein</fullName>
    </recommendedName>
</protein>
<keyword evidence="3" id="KW-1185">Reference proteome</keyword>
<gene>
    <name evidence="2" type="ORF">FFLO_01104</name>
</gene>
<feature type="domain" description="Dynamin N-terminal" evidence="1">
    <location>
        <begin position="42"/>
        <end position="245"/>
    </location>
</feature>
<dbReference type="AlphaFoldDB" id="A0A8K0JQ50"/>
<organism evidence="2 3">
    <name type="scientific">Filobasidium floriforme</name>
    <dbReference type="NCBI Taxonomy" id="5210"/>
    <lineage>
        <taxon>Eukaryota</taxon>
        <taxon>Fungi</taxon>
        <taxon>Dikarya</taxon>
        <taxon>Basidiomycota</taxon>
        <taxon>Agaricomycotina</taxon>
        <taxon>Tremellomycetes</taxon>
        <taxon>Filobasidiales</taxon>
        <taxon>Filobasidiaceae</taxon>
        <taxon>Filobasidium</taxon>
    </lineage>
</organism>
<dbReference type="EMBL" id="JABELV010000015">
    <property type="protein sequence ID" value="KAG7570906.1"/>
    <property type="molecule type" value="Genomic_DNA"/>
</dbReference>